<evidence type="ECO:0000256" key="16">
    <source>
        <dbReference type="PIRSR" id="PIRSR002937-1"/>
    </source>
</evidence>
<sequence>MSKLTCGLHRKKEEKVMKQTEVVFIDDNLALTEMLEEYFSERQGYDVLGVANNGEEGVQLVKDMEPDVVLLDIIMPQMDGISVLEAIQSMRLKKKPQVIMLTAFGQEDVMKRASELGASYFILKPFDFEQLEHKIQAVQGFNEMKRNTSKLPDHNRKTFDLEASITNIIHEVGVPAHIKGYMYLREAITMIFHDIELLGSITKILYPDIAKKFNTTPSRVERAIRHAIEVAWARGNIDSITDLFGYTVHANKAKPTNSEFIAMVADHLRLKYKAS</sequence>
<name>A0A1I6PU44_9BACI</name>
<keyword evidence="4 15" id="KW-0678">Repressor</keyword>
<dbReference type="AlphaFoldDB" id="A0A1I6PU44"/>
<comment type="function">
    <text evidence="14">May play the central regulatory role in sporulation. It may be an element of the effector pathway responsible for the activation of sporulation genes in response to nutritional stress. Spo0A may act in concert with Spo0H (a sigma factor) to control the expression of some genes that are critical to the sporulation process. Repressor of abrB, activator of the spoIIa operon. Binds the DNA sequence 5'-TGNCGAA-3' (0A box).</text>
</comment>
<protein>
    <recommendedName>
        <fullName evidence="2 15">Stage 0 sporulation protein A</fullName>
    </recommendedName>
</protein>
<dbReference type="InterPro" id="IPR011006">
    <property type="entry name" value="CheY-like_superfamily"/>
</dbReference>
<dbReference type="GO" id="GO:0042173">
    <property type="term" value="P:regulation of sporulation resulting in formation of a cellular spore"/>
    <property type="evidence" value="ECO:0007669"/>
    <property type="project" value="InterPro"/>
</dbReference>
<gene>
    <name evidence="19" type="ORF">SAMN05421668_102194</name>
</gene>
<evidence type="ECO:0000256" key="15">
    <source>
        <dbReference type="PIRNR" id="PIRNR002937"/>
    </source>
</evidence>
<dbReference type="CDD" id="cd17561">
    <property type="entry name" value="REC_Spo0A"/>
    <property type="match status" value="1"/>
</dbReference>
<feature type="binding site" evidence="16">
    <location>
        <position position="26"/>
    </location>
    <ligand>
        <name>Ca(2+)</name>
        <dbReference type="ChEBI" id="CHEBI:29108"/>
    </ligand>
</feature>
<evidence type="ECO:0000256" key="7">
    <source>
        <dbReference type="ARBA" id="ARBA00022837"/>
    </source>
</evidence>
<keyword evidence="3 15" id="KW-0963">Cytoplasm</keyword>
<evidence type="ECO:0000256" key="13">
    <source>
        <dbReference type="ARBA" id="ARBA00023163"/>
    </source>
</evidence>
<keyword evidence="8 15" id="KW-0749">Sporulation</keyword>
<evidence type="ECO:0000256" key="5">
    <source>
        <dbReference type="ARBA" id="ARBA00022553"/>
    </source>
</evidence>
<dbReference type="GO" id="GO:0005509">
    <property type="term" value="F:calcium ion binding"/>
    <property type="evidence" value="ECO:0007669"/>
    <property type="project" value="UniProtKB-UniRule"/>
</dbReference>
<evidence type="ECO:0000256" key="14">
    <source>
        <dbReference type="ARBA" id="ARBA00025691"/>
    </source>
</evidence>
<keyword evidence="5 17" id="KW-0597">Phosphoprotein</keyword>
<keyword evidence="13 15" id="KW-0804">Transcription</keyword>
<dbReference type="Pfam" id="PF00072">
    <property type="entry name" value="Response_reg"/>
    <property type="match status" value="1"/>
</dbReference>
<dbReference type="InterPro" id="IPR016032">
    <property type="entry name" value="Sig_transdc_resp-reg_C-effctor"/>
</dbReference>
<evidence type="ECO:0000256" key="4">
    <source>
        <dbReference type="ARBA" id="ARBA00022491"/>
    </source>
</evidence>
<evidence type="ECO:0000256" key="10">
    <source>
        <dbReference type="ARBA" id="ARBA00023015"/>
    </source>
</evidence>
<proteinExistence type="predicted"/>
<evidence type="ECO:0000256" key="3">
    <source>
        <dbReference type="ARBA" id="ARBA00022490"/>
    </source>
</evidence>
<dbReference type="PANTHER" id="PTHR43228:SF5">
    <property type="entry name" value="STAGE 0 SPORULATION PROTEIN A"/>
    <property type="match status" value="1"/>
</dbReference>
<dbReference type="SMART" id="SM00448">
    <property type="entry name" value="REC"/>
    <property type="match status" value="1"/>
</dbReference>
<keyword evidence="6 15" id="KW-0479">Metal-binding</keyword>
<evidence type="ECO:0000256" key="12">
    <source>
        <dbReference type="ARBA" id="ARBA00023159"/>
    </source>
</evidence>
<dbReference type="Proteomes" id="UP000199139">
    <property type="component" value="Unassembled WGS sequence"/>
</dbReference>
<dbReference type="InterPro" id="IPR001789">
    <property type="entry name" value="Sig_transdc_resp-reg_receiver"/>
</dbReference>
<keyword evidence="11 15" id="KW-0238">DNA-binding</keyword>
<comment type="function">
    <text evidence="15">May play the central regulatory role in sporulation. It may be an element of the effector pathway responsible for the activation of sporulation genes in response to nutritional stress. Spo0A may act in concert with spo0H (a sigma factor) to control the expression of some genes that are critical to the sporulation process.</text>
</comment>
<dbReference type="InterPro" id="IPR012052">
    <property type="entry name" value="Spore_0_A"/>
</dbReference>
<dbReference type="EMBL" id="FPAI01000002">
    <property type="protein sequence ID" value="SFS43578.1"/>
    <property type="molecule type" value="Genomic_DNA"/>
</dbReference>
<evidence type="ECO:0000256" key="9">
    <source>
        <dbReference type="ARBA" id="ARBA00023012"/>
    </source>
</evidence>
<dbReference type="SUPFAM" id="SSF52172">
    <property type="entry name" value="CheY-like"/>
    <property type="match status" value="1"/>
</dbReference>
<dbReference type="GO" id="GO:0000160">
    <property type="term" value="P:phosphorelay signal transduction system"/>
    <property type="evidence" value="ECO:0007669"/>
    <property type="project" value="UniProtKB-UniRule"/>
</dbReference>
<dbReference type="GO" id="GO:0005737">
    <property type="term" value="C:cytoplasm"/>
    <property type="evidence" value="ECO:0007669"/>
    <property type="project" value="UniProtKB-SubCell"/>
</dbReference>
<dbReference type="STRING" id="306541.SAMN05421668_102194"/>
<feature type="binding site" evidence="16">
    <location>
        <position position="27"/>
    </location>
    <ligand>
        <name>Ca(2+)</name>
        <dbReference type="ChEBI" id="CHEBI:29108"/>
    </ligand>
</feature>
<evidence type="ECO:0000256" key="17">
    <source>
        <dbReference type="PROSITE-ProRule" id="PRU00169"/>
    </source>
</evidence>
<dbReference type="SUPFAM" id="SSF46894">
    <property type="entry name" value="C-terminal effector domain of the bipartite response regulators"/>
    <property type="match status" value="1"/>
</dbReference>
<keyword evidence="9 15" id="KW-0902">Two-component regulatory system</keyword>
<dbReference type="InterPro" id="IPR036388">
    <property type="entry name" value="WH-like_DNA-bd_sf"/>
</dbReference>
<dbReference type="GO" id="GO:0003677">
    <property type="term" value="F:DNA binding"/>
    <property type="evidence" value="ECO:0007669"/>
    <property type="project" value="UniProtKB-KW"/>
</dbReference>
<feature type="domain" description="Response regulatory" evidence="18">
    <location>
        <begin position="21"/>
        <end position="139"/>
    </location>
</feature>
<evidence type="ECO:0000256" key="1">
    <source>
        <dbReference type="ARBA" id="ARBA00004496"/>
    </source>
</evidence>
<dbReference type="PIRSF" id="PIRSF002937">
    <property type="entry name" value="Res_reg_Spo0A"/>
    <property type="match status" value="1"/>
</dbReference>
<dbReference type="NCBIfam" id="TIGR02875">
    <property type="entry name" value="spore_0_A"/>
    <property type="match status" value="1"/>
</dbReference>
<comment type="cofactor">
    <cofactor evidence="15 16">
        <name>Ca(2+)</name>
        <dbReference type="ChEBI" id="CHEBI:29108"/>
    </cofactor>
    <text evidence="15 16">Binds 1 Ca(2+) ion per subunit.</text>
</comment>
<dbReference type="Gene3D" id="3.40.50.2300">
    <property type="match status" value="1"/>
</dbReference>
<dbReference type="GO" id="GO:0030435">
    <property type="term" value="P:sporulation resulting in formation of a cellular spore"/>
    <property type="evidence" value="ECO:0007669"/>
    <property type="project" value="UniProtKB-UniRule"/>
</dbReference>
<dbReference type="PANTHER" id="PTHR43228">
    <property type="entry name" value="TWO-COMPONENT RESPONSE REGULATOR"/>
    <property type="match status" value="1"/>
</dbReference>
<accession>A0A1I6PU44</accession>
<evidence type="ECO:0000256" key="2">
    <source>
        <dbReference type="ARBA" id="ARBA00015699"/>
    </source>
</evidence>
<dbReference type="Gene3D" id="1.10.10.10">
    <property type="entry name" value="Winged helix-like DNA-binding domain superfamily/Winged helix DNA-binding domain"/>
    <property type="match status" value="1"/>
</dbReference>
<dbReference type="PROSITE" id="PS50110">
    <property type="entry name" value="RESPONSE_REGULATORY"/>
    <property type="match status" value="1"/>
</dbReference>
<organism evidence="19 20">
    <name type="scientific">Halolactibacillus miurensis</name>
    <dbReference type="NCBI Taxonomy" id="306541"/>
    <lineage>
        <taxon>Bacteria</taxon>
        <taxon>Bacillati</taxon>
        <taxon>Bacillota</taxon>
        <taxon>Bacilli</taxon>
        <taxon>Bacillales</taxon>
        <taxon>Bacillaceae</taxon>
        <taxon>Halolactibacillus</taxon>
    </lineage>
</organism>
<dbReference type="GO" id="GO:0003700">
    <property type="term" value="F:DNA-binding transcription factor activity"/>
    <property type="evidence" value="ECO:0007669"/>
    <property type="project" value="InterPro"/>
</dbReference>
<dbReference type="Pfam" id="PF08769">
    <property type="entry name" value="Spo0A_C"/>
    <property type="match status" value="1"/>
</dbReference>
<evidence type="ECO:0000313" key="19">
    <source>
        <dbReference type="EMBL" id="SFS43578.1"/>
    </source>
</evidence>
<dbReference type="InterPro" id="IPR014879">
    <property type="entry name" value="Spo0A_C"/>
</dbReference>
<evidence type="ECO:0000259" key="18">
    <source>
        <dbReference type="PROSITE" id="PS50110"/>
    </source>
</evidence>
<comment type="subcellular location">
    <subcellularLocation>
        <location evidence="1 15">Cytoplasm</location>
    </subcellularLocation>
</comment>
<keyword evidence="7 15" id="KW-0106">Calcium</keyword>
<evidence type="ECO:0000313" key="20">
    <source>
        <dbReference type="Proteomes" id="UP000199139"/>
    </source>
</evidence>
<evidence type="ECO:0000256" key="8">
    <source>
        <dbReference type="ARBA" id="ARBA00022969"/>
    </source>
</evidence>
<reference evidence="19 20" key="1">
    <citation type="submission" date="2016-10" db="EMBL/GenBank/DDBJ databases">
        <authorList>
            <person name="de Groot N.N."/>
        </authorList>
    </citation>
    <scope>NUCLEOTIDE SEQUENCE [LARGE SCALE GENOMIC DNA]</scope>
    <source>
        <strain evidence="19 20">DSM 17074</strain>
    </source>
</reference>
<dbReference type="GO" id="GO:0051606">
    <property type="term" value="P:detection of stimulus"/>
    <property type="evidence" value="ECO:0007669"/>
    <property type="project" value="UniProtKB-UniRule"/>
</dbReference>
<feature type="modified residue" description="4-aspartylphosphate" evidence="17">
    <location>
        <position position="72"/>
    </location>
</feature>
<feature type="binding site" evidence="16">
    <location>
        <position position="72"/>
    </location>
    <ligand>
        <name>Ca(2+)</name>
        <dbReference type="ChEBI" id="CHEBI:29108"/>
    </ligand>
</feature>
<dbReference type="InterPro" id="IPR052048">
    <property type="entry name" value="ST_Response_Regulator"/>
</dbReference>
<keyword evidence="10 15" id="KW-0805">Transcription regulation</keyword>
<evidence type="ECO:0000256" key="11">
    <source>
        <dbReference type="ARBA" id="ARBA00023125"/>
    </source>
</evidence>
<keyword evidence="12 15" id="KW-0010">Activator</keyword>
<evidence type="ECO:0000256" key="6">
    <source>
        <dbReference type="ARBA" id="ARBA00022723"/>
    </source>
</evidence>